<feature type="region of interest" description="Disordered" evidence="1">
    <location>
        <begin position="1"/>
        <end position="59"/>
    </location>
</feature>
<evidence type="ECO:0000313" key="3">
    <source>
        <dbReference type="Proteomes" id="UP001293254"/>
    </source>
</evidence>
<accession>A0AAE1YRI9</accession>
<reference evidence="2" key="1">
    <citation type="submission" date="2020-06" db="EMBL/GenBank/DDBJ databases">
        <authorList>
            <person name="Li T."/>
            <person name="Hu X."/>
            <person name="Zhang T."/>
            <person name="Song X."/>
            <person name="Zhang H."/>
            <person name="Dai N."/>
            <person name="Sheng W."/>
            <person name="Hou X."/>
            <person name="Wei L."/>
        </authorList>
    </citation>
    <scope>NUCLEOTIDE SEQUENCE</scope>
    <source>
        <strain evidence="2">3651</strain>
        <tissue evidence="2">Leaf</tissue>
    </source>
</reference>
<gene>
    <name evidence="2" type="ORF">Salat_0655000</name>
</gene>
<sequence>MLHSDHNPRWLKKAQVAQSQEENHAGPQRGPGSPQPEHRPKPVRTKLKDPFSVDLGCTPMGGPWAMSRASIELDRYQPARIKHVVGAPPSKGEPSAQRSSNLSCRRISPQPPC</sequence>
<reference evidence="2" key="2">
    <citation type="journal article" date="2024" name="Plant">
        <title>Genomic evolution and insights into agronomic trait innovations of Sesamum species.</title>
        <authorList>
            <person name="Miao H."/>
            <person name="Wang L."/>
            <person name="Qu L."/>
            <person name="Liu H."/>
            <person name="Sun Y."/>
            <person name="Le M."/>
            <person name="Wang Q."/>
            <person name="Wei S."/>
            <person name="Zheng Y."/>
            <person name="Lin W."/>
            <person name="Duan Y."/>
            <person name="Cao H."/>
            <person name="Xiong S."/>
            <person name="Wang X."/>
            <person name="Wei L."/>
            <person name="Li C."/>
            <person name="Ma Q."/>
            <person name="Ju M."/>
            <person name="Zhao R."/>
            <person name="Li G."/>
            <person name="Mu C."/>
            <person name="Tian Q."/>
            <person name="Mei H."/>
            <person name="Zhang T."/>
            <person name="Gao T."/>
            <person name="Zhang H."/>
        </authorList>
    </citation>
    <scope>NUCLEOTIDE SEQUENCE</scope>
    <source>
        <strain evidence="2">3651</strain>
    </source>
</reference>
<organism evidence="2 3">
    <name type="scientific">Sesamum alatum</name>
    <dbReference type="NCBI Taxonomy" id="300844"/>
    <lineage>
        <taxon>Eukaryota</taxon>
        <taxon>Viridiplantae</taxon>
        <taxon>Streptophyta</taxon>
        <taxon>Embryophyta</taxon>
        <taxon>Tracheophyta</taxon>
        <taxon>Spermatophyta</taxon>
        <taxon>Magnoliopsida</taxon>
        <taxon>eudicotyledons</taxon>
        <taxon>Gunneridae</taxon>
        <taxon>Pentapetalae</taxon>
        <taxon>asterids</taxon>
        <taxon>lamiids</taxon>
        <taxon>Lamiales</taxon>
        <taxon>Pedaliaceae</taxon>
        <taxon>Sesamum</taxon>
    </lineage>
</organism>
<dbReference type="EMBL" id="JACGWO010000002">
    <property type="protein sequence ID" value="KAK4434921.1"/>
    <property type="molecule type" value="Genomic_DNA"/>
</dbReference>
<evidence type="ECO:0000256" key="1">
    <source>
        <dbReference type="SAM" id="MobiDB-lite"/>
    </source>
</evidence>
<comment type="caution">
    <text evidence="2">The sequence shown here is derived from an EMBL/GenBank/DDBJ whole genome shotgun (WGS) entry which is preliminary data.</text>
</comment>
<feature type="compositionally biased region" description="Basic and acidic residues" evidence="1">
    <location>
        <begin position="36"/>
        <end position="51"/>
    </location>
</feature>
<feature type="region of interest" description="Disordered" evidence="1">
    <location>
        <begin position="82"/>
        <end position="113"/>
    </location>
</feature>
<proteinExistence type="predicted"/>
<name>A0AAE1YRI9_9LAMI</name>
<keyword evidence="3" id="KW-1185">Reference proteome</keyword>
<protein>
    <submittedName>
        <fullName evidence="2">Uncharacterized protein</fullName>
    </submittedName>
</protein>
<evidence type="ECO:0000313" key="2">
    <source>
        <dbReference type="EMBL" id="KAK4434921.1"/>
    </source>
</evidence>
<dbReference type="AlphaFoldDB" id="A0AAE1YRI9"/>
<dbReference type="Proteomes" id="UP001293254">
    <property type="component" value="Unassembled WGS sequence"/>
</dbReference>